<organism evidence="2 3">
    <name type="scientific">Riccia sorocarpa</name>
    <dbReference type="NCBI Taxonomy" id="122646"/>
    <lineage>
        <taxon>Eukaryota</taxon>
        <taxon>Viridiplantae</taxon>
        <taxon>Streptophyta</taxon>
        <taxon>Embryophyta</taxon>
        <taxon>Marchantiophyta</taxon>
        <taxon>Marchantiopsida</taxon>
        <taxon>Marchantiidae</taxon>
        <taxon>Marchantiales</taxon>
        <taxon>Ricciaceae</taxon>
        <taxon>Riccia</taxon>
    </lineage>
</organism>
<accession>A0ABD3ICX5</accession>
<feature type="region of interest" description="Disordered" evidence="1">
    <location>
        <begin position="128"/>
        <end position="165"/>
    </location>
</feature>
<reference evidence="2 3" key="1">
    <citation type="submission" date="2024-09" db="EMBL/GenBank/DDBJ databases">
        <title>Chromosome-scale assembly of Riccia sorocarpa.</title>
        <authorList>
            <person name="Paukszto L."/>
        </authorList>
    </citation>
    <scope>NUCLEOTIDE SEQUENCE [LARGE SCALE GENOMIC DNA]</scope>
    <source>
        <strain evidence="2">LP-2024</strain>
        <tissue evidence="2">Aerial parts of the thallus</tissue>
    </source>
</reference>
<proteinExistence type="predicted"/>
<feature type="compositionally biased region" description="Polar residues" evidence="1">
    <location>
        <begin position="140"/>
        <end position="150"/>
    </location>
</feature>
<evidence type="ECO:0000313" key="3">
    <source>
        <dbReference type="Proteomes" id="UP001633002"/>
    </source>
</evidence>
<comment type="caution">
    <text evidence="2">The sequence shown here is derived from an EMBL/GenBank/DDBJ whole genome shotgun (WGS) entry which is preliminary data.</text>
</comment>
<dbReference type="EMBL" id="JBJQOH010000001">
    <property type="protein sequence ID" value="KAL3701161.1"/>
    <property type="molecule type" value="Genomic_DNA"/>
</dbReference>
<dbReference type="Proteomes" id="UP001633002">
    <property type="component" value="Unassembled WGS sequence"/>
</dbReference>
<name>A0ABD3ICX5_9MARC</name>
<gene>
    <name evidence="2" type="ORF">R1sor_019183</name>
</gene>
<protein>
    <submittedName>
        <fullName evidence="2">Uncharacterized protein</fullName>
    </submittedName>
</protein>
<dbReference type="AlphaFoldDB" id="A0ABD3ICX5"/>
<evidence type="ECO:0000313" key="2">
    <source>
        <dbReference type="EMBL" id="KAL3701161.1"/>
    </source>
</evidence>
<evidence type="ECO:0000256" key="1">
    <source>
        <dbReference type="SAM" id="MobiDB-lite"/>
    </source>
</evidence>
<sequence>MYSSPWIREDLENLSVSTAEATKRRSHPVPKSIFYAVETFGLWRHKLVITGGGRISEALEAEEDSGRQGKRRRTRNADFIEMAKQSGATMLGLEVAPPRIITVHRRVSSEIRLDTILEDNPLVTFSEQNSPGSLSGFDWESSTSSPTVRQQRFRSELSRLARFPQ</sequence>
<keyword evidence="3" id="KW-1185">Reference proteome</keyword>